<feature type="compositionally biased region" description="Acidic residues" evidence="1">
    <location>
        <begin position="89"/>
        <end position="98"/>
    </location>
</feature>
<organism evidence="2 3">
    <name type="scientific">Jaapia argillacea MUCL 33604</name>
    <dbReference type="NCBI Taxonomy" id="933084"/>
    <lineage>
        <taxon>Eukaryota</taxon>
        <taxon>Fungi</taxon>
        <taxon>Dikarya</taxon>
        <taxon>Basidiomycota</taxon>
        <taxon>Agaricomycotina</taxon>
        <taxon>Agaricomycetes</taxon>
        <taxon>Agaricomycetidae</taxon>
        <taxon>Jaapiales</taxon>
        <taxon>Jaapiaceae</taxon>
        <taxon>Jaapia</taxon>
    </lineage>
</organism>
<feature type="region of interest" description="Disordered" evidence="1">
    <location>
        <begin position="79"/>
        <end position="163"/>
    </location>
</feature>
<dbReference type="STRING" id="933084.A0A067Q268"/>
<evidence type="ECO:0000313" key="2">
    <source>
        <dbReference type="EMBL" id="KDQ61163.1"/>
    </source>
</evidence>
<keyword evidence="3" id="KW-1185">Reference proteome</keyword>
<dbReference type="AlphaFoldDB" id="A0A067Q268"/>
<proteinExistence type="predicted"/>
<feature type="compositionally biased region" description="Pro residues" evidence="1">
    <location>
        <begin position="19"/>
        <end position="30"/>
    </location>
</feature>
<name>A0A067Q268_9AGAM</name>
<reference evidence="3" key="1">
    <citation type="journal article" date="2014" name="Proc. Natl. Acad. Sci. U.S.A.">
        <title>Extensive sampling of basidiomycete genomes demonstrates inadequacy of the white-rot/brown-rot paradigm for wood decay fungi.</title>
        <authorList>
            <person name="Riley R."/>
            <person name="Salamov A.A."/>
            <person name="Brown D.W."/>
            <person name="Nagy L.G."/>
            <person name="Floudas D."/>
            <person name="Held B.W."/>
            <person name="Levasseur A."/>
            <person name="Lombard V."/>
            <person name="Morin E."/>
            <person name="Otillar R."/>
            <person name="Lindquist E.A."/>
            <person name="Sun H."/>
            <person name="LaButti K.M."/>
            <person name="Schmutz J."/>
            <person name="Jabbour D."/>
            <person name="Luo H."/>
            <person name="Baker S.E."/>
            <person name="Pisabarro A.G."/>
            <person name="Walton J.D."/>
            <person name="Blanchette R.A."/>
            <person name="Henrissat B."/>
            <person name="Martin F."/>
            <person name="Cullen D."/>
            <person name="Hibbett D.S."/>
            <person name="Grigoriev I.V."/>
        </authorList>
    </citation>
    <scope>NUCLEOTIDE SEQUENCE [LARGE SCALE GENOMIC DNA]</scope>
    <source>
        <strain evidence="3">MUCL 33604</strain>
    </source>
</reference>
<dbReference type="HOGENOM" id="CLU_116811_0_0_1"/>
<dbReference type="InParanoid" id="A0A067Q268"/>
<dbReference type="OrthoDB" id="3267661at2759"/>
<sequence length="163" mass="17881">MSVATPTLLPRSQIFPTLLPKPPQPHPLPLPAAGRSEGRLNSRRDLVREMDDLSEEEMQLEDITAAVKNRGFDFLVPIGKMTTQHEEKNDADDDDDDVGSGSGSESSESNARRSLIDDAEENDSGPDMDAELEDMDEPGADTTIDTEDADEMNEGDTEDFDDD</sequence>
<dbReference type="Proteomes" id="UP000027265">
    <property type="component" value="Unassembled WGS sequence"/>
</dbReference>
<evidence type="ECO:0000256" key="1">
    <source>
        <dbReference type="SAM" id="MobiDB-lite"/>
    </source>
</evidence>
<protein>
    <submittedName>
        <fullName evidence="2">Uncharacterized protein</fullName>
    </submittedName>
</protein>
<accession>A0A067Q268</accession>
<gene>
    <name evidence="2" type="ORF">JAAARDRAFT_32170</name>
</gene>
<dbReference type="EMBL" id="KL197713">
    <property type="protein sequence ID" value="KDQ61163.1"/>
    <property type="molecule type" value="Genomic_DNA"/>
</dbReference>
<feature type="compositionally biased region" description="Acidic residues" evidence="1">
    <location>
        <begin position="117"/>
        <end position="163"/>
    </location>
</feature>
<feature type="region of interest" description="Disordered" evidence="1">
    <location>
        <begin position="1"/>
        <end position="47"/>
    </location>
</feature>
<evidence type="ECO:0000313" key="3">
    <source>
        <dbReference type="Proteomes" id="UP000027265"/>
    </source>
</evidence>
<feature type="compositionally biased region" description="Basic and acidic residues" evidence="1">
    <location>
        <begin position="36"/>
        <end position="47"/>
    </location>
</feature>